<gene>
    <name evidence="3" type="ORF">PPRIM_AZ9-3.1.T0400072</name>
</gene>
<dbReference type="AlphaFoldDB" id="A0A8S1LL89"/>
<dbReference type="SMART" id="SM00674">
    <property type="entry name" value="CENPB"/>
    <property type="match status" value="1"/>
</dbReference>
<feature type="domain" description="HTH CENPB-type" evidence="2">
    <location>
        <begin position="38"/>
        <end position="107"/>
    </location>
</feature>
<evidence type="ECO:0000259" key="2">
    <source>
        <dbReference type="PROSITE" id="PS51253"/>
    </source>
</evidence>
<evidence type="ECO:0000313" key="4">
    <source>
        <dbReference type="Proteomes" id="UP000688137"/>
    </source>
</evidence>
<dbReference type="PROSITE" id="PS51253">
    <property type="entry name" value="HTH_CENPB"/>
    <property type="match status" value="1"/>
</dbReference>
<organism evidence="3 4">
    <name type="scientific">Paramecium primaurelia</name>
    <dbReference type="NCBI Taxonomy" id="5886"/>
    <lineage>
        <taxon>Eukaryota</taxon>
        <taxon>Sar</taxon>
        <taxon>Alveolata</taxon>
        <taxon>Ciliophora</taxon>
        <taxon>Intramacronucleata</taxon>
        <taxon>Oligohymenophorea</taxon>
        <taxon>Peniculida</taxon>
        <taxon>Parameciidae</taxon>
        <taxon>Paramecium</taxon>
    </lineage>
</organism>
<dbReference type="Pfam" id="PF03221">
    <property type="entry name" value="HTH_Tnp_Tc5"/>
    <property type="match status" value="1"/>
</dbReference>
<dbReference type="EMBL" id="CAJJDM010000039">
    <property type="protein sequence ID" value="CAD8067021.1"/>
    <property type="molecule type" value="Genomic_DNA"/>
</dbReference>
<comment type="caution">
    <text evidence="3">The sequence shown here is derived from an EMBL/GenBank/DDBJ whole genome shotgun (WGS) entry which is preliminary data.</text>
</comment>
<proteinExistence type="predicted"/>
<name>A0A8S1LL89_PARPR</name>
<accession>A0A8S1LL89</accession>
<sequence>MILLQNNYSTEQLSMIAERFQTSVKNLRRWYNEGVDRKPGCGRKKLNQKAEEELASWILQQSIQQQRRVRRSQLKEKAIELFQDPQFKASKAWQDEFIRAHDIKFLVNKELHNRGMLNSLQAQKFEESLKQRASEPKLEGEQLQIPTEIKQEDKLKKITTSPFTYKEKLEENQQEEVYKMIEKQNIHQTIDEMDEWFITPEHINQNQKYEEDGLKIELQDESEVYFPKQKRVLINKQQQFDQQ</sequence>
<protein>
    <recommendedName>
        <fullName evidence="2">HTH CENPB-type domain-containing protein</fullName>
    </recommendedName>
</protein>
<evidence type="ECO:0000313" key="3">
    <source>
        <dbReference type="EMBL" id="CAD8067021.1"/>
    </source>
</evidence>
<keyword evidence="1" id="KW-0238">DNA-binding</keyword>
<evidence type="ECO:0000256" key="1">
    <source>
        <dbReference type="ARBA" id="ARBA00023125"/>
    </source>
</evidence>
<dbReference type="Proteomes" id="UP000688137">
    <property type="component" value="Unassembled WGS sequence"/>
</dbReference>
<reference evidence="3" key="1">
    <citation type="submission" date="2021-01" db="EMBL/GenBank/DDBJ databases">
        <authorList>
            <consortium name="Genoscope - CEA"/>
            <person name="William W."/>
        </authorList>
    </citation>
    <scope>NUCLEOTIDE SEQUENCE</scope>
</reference>
<dbReference type="InterPro" id="IPR006600">
    <property type="entry name" value="HTH_CenpB_DNA-bd_dom"/>
</dbReference>
<dbReference type="GO" id="GO:0003677">
    <property type="term" value="F:DNA binding"/>
    <property type="evidence" value="ECO:0007669"/>
    <property type="project" value="UniProtKB-KW"/>
</dbReference>
<keyword evidence="4" id="KW-1185">Reference proteome</keyword>